<dbReference type="Proteomes" id="UP000295611">
    <property type="component" value="Unassembled WGS sequence"/>
</dbReference>
<dbReference type="RefSeq" id="WP_133678123.1">
    <property type="nucleotide sequence ID" value="NZ_SNZP01000001.1"/>
</dbReference>
<gene>
    <name evidence="2" type="ORF">DFP86_101187</name>
</gene>
<dbReference type="EMBL" id="SNZP01000001">
    <property type="protein sequence ID" value="TDR82797.1"/>
    <property type="molecule type" value="Genomic_DNA"/>
</dbReference>
<keyword evidence="1" id="KW-0472">Membrane</keyword>
<sequence>MTQGLPAGSPVSSRCSGAVAWLYVEGPWDAERVRLARDHFEETRAVHPLPTPWGLIVVVLGSTVCVPEALLALRAAARQDARMAGRVATAWVMAPGLEGRSIMPAVLHTVYQDICPLAVCANEADAEHWLQARLAEHTTGAKR</sequence>
<keyword evidence="1" id="KW-0812">Transmembrane</keyword>
<dbReference type="AlphaFoldDB" id="A0A4R7BGA9"/>
<keyword evidence="1" id="KW-1133">Transmembrane helix</keyword>
<keyword evidence="3" id="KW-1185">Reference proteome</keyword>
<evidence type="ECO:0000313" key="3">
    <source>
        <dbReference type="Proteomes" id="UP000295611"/>
    </source>
</evidence>
<comment type="caution">
    <text evidence="2">The sequence shown here is derived from an EMBL/GenBank/DDBJ whole genome shotgun (WGS) entry which is preliminary data.</text>
</comment>
<organism evidence="2 3">
    <name type="scientific">Paludibacterium purpuratum</name>
    <dbReference type="NCBI Taxonomy" id="1144873"/>
    <lineage>
        <taxon>Bacteria</taxon>
        <taxon>Pseudomonadati</taxon>
        <taxon>Pseudomonadota</taxon>
        <taxon>Betaproteobacteria</taxon>
        <taxon>Neisseriales</taxon>
        <taxon>Chromobacteriaceae</taxon>
        <taxon>Paludibacterium</taxon>
    </lineage>
</organism>
<protein>
    <recommendedName>
        <fullName evidence="4">STAS/SEC14 domain-containing protein</fullName>
    </recommendedName>
</protein>
<proteinExistence type="predicted"/>
<feature type="transmembrane region" description="Helical" evidence="1">
    <location>
        <begin position="53"/>
        <end position="73"/>
    </location>
</feature>
<evidence type="ECO:0008006" key="4">
    <source>
        <dbReference type="Google" id="ProtNLM"/>
    </source>
</evidence>
<evidence type="ECO:0000313" key="2">
    <source>
        <dbReference type="EMBL" id="TDR82797.1"/>
    </source>
</evidence>
<accession>A0A4R7BGA9</accession>
<name>A0A4R7BGA9_9NEIS</name>
<reference evidence="2 3" key="1">
    <citation type="submission" date="2019-03" db="EMBL/GenBank/DDBJ databases">
        <title>Genomic Encyclopedia of Type Strains, Phase III (KMG-III): the genomes of soil and plant-associated and newly described type strains.</title>
        <authorList>
            <person name="Whitman W."/>
        </authorList>
    </citation>
    <scope>NUCLEOTIDE SEQUENCE [LARGE SCALE GENOMIC DNA]</scope>
    <source>
        <strain evidence="2 3">CECT 8976</strain>
    </source>
</reference>
<evidence type="ECO:0000256" key="1">
    <source>
        <dbReference type="SAM" id="Phobius"/>
    </source>
</evidence>